<proteinExistence type="predicted"/>
<evidence type="ECO:0000313" key="2">
    <source>
        <dbReference type="EnsemblPlants" id="OB11G25310.1"/>
    </source>
</evidence>
<keyword evidence="1" id="KW-0732">Signal</keyword>
<dbReference type="AlphaFoldDB" id="J3N9P5"/>
<feature type="chain" id="PRO_5003774515" evidence="1">
    <location>
        <begin position="26"/>
        <end position="105"/>
    </location>
</feature>
<keyword evidence="3" id="KW-1185">Reference proteome</keyword>
<organism evidence="2">
    <name type="scientific">Oryza brachyantha</name>
    <name type="common">malo sina</name>
    <dbReference type="NCBI Taxonomy" id="4533"/>
    <lineage>
        <taxon>Eukaryota</taxon>
        <taxon>Viridiplantae</taxon>
        <taxon>Streptophyta</taxon>
        <taxon>Embryophyta</taxon>
        <taxon>Tracheophyta</taxon>
        <taxon>Spermatophyta</taxon>
        <taxon>Magnoliopsida</taxon>
        <taxon>Liliopsida</taxon>
        <taxon>Poales</taxon>
        <taxon>Poaceae</taxon>
        <taxon>BOP clade</taxon>
        <taxon>Oryzoideae</taxon>
        <taxon>Oryzeae</taxon>
        <taxon>Oryzinae</taxon>
        <taxon>Oryza</taxon>
    </lineage>
</organism>
<dbReference type="PROSITE" id="PS51257">
    <property type="entry name" value="PROKAR_LIPOPROTEIN"/>
    <property type="match status" value="1"/>
</dbReference>
<reference evidence="2" key="2">
    <citation type="submission" date="2013-04" db="UniProtKB">
        <authorList>
            <consortium name="EnsemblPlants"/>
        </authorList>
    </citation>
    <scope>IDENTIFICATION</scope>
</reference>
<dbReference type="Proteomes" id="UP000006038">
    <property type="component" value="Chromosome 11"/>
</dbReference>
<protein>
    <submittedName>
        <fullName evidence="2">Uncharacterized protein</fullName>
    </submittedName>
</protein>
<evidence type="ECO:0000256" key="1">
    <source>
        <dbReference type="SAM" id="SignalP"/>
    </source>
</evidence>
<dbReference type="HOGENOM" id="CLU_2240733_0_0_1"/>
<name>J3N9P5_ORYBR</name>
<dbReference type="EnsemblPlants" id="OB11G25310.1">
    <property type="protein sequence ID" value="OB11G25310.1"/>
    <property type="gene ID" value="OB11G25310"/>
</dbReference>
<dbReference type="Gramene" id="OB11G25310.1">
    <property type="protein sequence ID" value="OB11G25310.1"/>
    <property type="gene ID" value="OB11G25310"/>
</dbReference>
<feature type="signal peptide" evidence="1">
    <location>
        <begin position="1"/>
        <end position="25"/>
    </location>
</feature>
<accession>J3N9P5</accession>
<sequence length="105" mass="11065">MTPRVDYSVSSLLLMMLLGIASCLGILVRPAAGWQNSPGFMLRNTVRVKARLGGWSGRQIGTDVGRRIVGVGTDDGGDRSMACIYEGLGMDDQGATTMAASVAEE</sequence>
<evidence type="ECO:0000313" key="3">
    <source>
        <dbReference type="Proteomes" id="UP000006038"/>
    </source>
</evidence>
<reference evidence="2" key="1">
    <citation type="journal article" date="2013" name="Nat. Commun.">
        <title>Whole-genome sequencing of Oryza brachyantha reveals mechanisms underlying Oryza genome evolution.</title>
        <authorList>
            <person name="Chen J."/>
            <person name="Huang Q."/>
            <person name="Gao D."/>
            <person name="Wang J."/>
            <person name="Lang Y."/>
            <person name="Liu T."/>
            <person name="Li B."/>
            <person name="Bai Z."/>
            <person name="Luis Goicoechea J."/>
            <person name="Liang C."/>
            <person name="Chen C."/>
            <person name="Zhang W."/>
            <person name="Sun S."/>
            <person name="Liao Y."/>
            <person name="Zhang X."/>
            <person name="Yang L."/>
            <person name="Song C."/>
            <person name="Wang M."/>
            <person name="Shi J."/>
            <person name="Liu G."/>
            <person name="Liu J."/>
            <person name="Zhou H."/>
            <person name="Zhou W."/>
            <person name="Yu Q."/>
            <person name="An N."/>
            <person name="Chen Y."/>
            <person name="Cai Q."/>
            <person name="Wang B."/>
            <person name="Liu B."/>
            <person name="Min J."/>
            <person name="Huang Y."/>
            <person name="Wu H."/>
            <person name="Li Z."/>
            <person name="Zhang Y."/>
            <person name="Yin Y."/>
            <person name="Song W."/>
            <person name="Jiang J."/>
            <person name="Jackson S.A."/>
            <person name="Wing R.A."/>
            <person name="Wang J."/>
            <person name="Chen M."/>
        </authorList>
    </citation>
    <scope>NUCLEOTIDE SEQUENCE [LARGE SCALE GENOMIC DNA]</scope>
    <source>
        <strain evidence="2">cv. IRGC 101232</strain>
    </source>
</reference>